<keyword evidence="2" id="KW-1185">Reference proteome</keyword>
<proteinExistence type="predicted"/>
<name>A0A7R8D1I2_LEPSM</name>
<protein>
    <submittedName>
        <fullName evidence="1">(salmon louse) hypothetical protein</fullName>
    </submittedName>
</protein>
<accession>A0A7R8D1I2</accession>
<evidence type="ECO:0000313" key="1">
    <source>
        <dbReference type="EMBL" id="CAF2995661.1"/>
    </source>
</evidence>
<evidence type="ECO:0000313" key="2">
    <source>
        <dbReference type="Proteomes" id="UP000675881"/>
    </source>
</evidence>
<organism evidence="1 2">
    <name type="scientific">Lepeophtheirus salmonis</name>
    <name type="common">Salmon louse</name>
    <name type="synonym">Caligus salmonis</name>
    <dbReference type="NCBI Taxonomy" id="72036"/>
    <lineage>
        <taxon>Eukaryota</taxon>
        <taxon>Metazoa</taxon>
        <taxon>Ecdysozoa</taxon>
        <taxon>Arthropoda</taxon>
        <taxon>Crustacea</taxon>
        <taxon>Multicrustacea</taxon>
        <taxon>Hexanauplia</taxon>
        <taxon>Copepoda</taxon>
        <taxon>Siphonostomatoida</taxon>
        <taxon>Caligidae</taxon>
        <taxon>Lepeophtheirus</taxon>
    </lineage>
</organism>
<dbReference type="AlphaFoldDB" id="A0A7R8D1I2"/>
<sequence>MESSSLDLKFIGGKKKLKDNAISTHMTTKILQATAVAGLGHESNAKLNSGIPRFSNIVEGWYHGFQSLVNCAEPTIWNPMNTIRLEHVLIDNKICQHLFRKSPPSKKRKWIQFYLQLKTIIDDFDNNDLLDYVKTLGCVVVNERFS</sequence>
<dbReference type="Proteomes" id="UP000675881">
    <property type="component" value="Chromosome 7"/>
</dbReference>
<gene>
    <name evidence="1" type="ORF">LSAA_13350</name>
</gene>
<reference evidence="1" key="1">
    <citation type="submission" date="2021-02" db="EMBL/GenBank/DDBJ databases">
        <authorList>
            <person name="Bekaert M."/>
        </authorList>
    </citation>
    <scope>NUCLEOTIDE SEQUENCE</scope>
    <source>
        <strain evidence="1">IoA-00</strain>
    </source>
</reference>
<dbReference type="EMBL" id="HG994586">
    <property type="protein sequence ID" value="CAF2995661.1"/>
    <property type="molecule type" value="Genomic_DNA"/>
</dbReference>